<evidence type="ECO:0000313" key="2">
    <source>
        <dbReference type="EMBL" id="EFO90217.1"/>
    </source>
</evidence>
<reference evidence="2" key="1">
    <citation type="submission" date="2007-07" db="EMBL/GenBank/DDBJ databases">
        <title>PCAP assembly of the Caenorhabditis remanei genome.</title>
        <authorList>
            <consortium name="The Caenorhabditis remanei Sequencing Consortium"/>
            <person name="Wilson R.K."/>
        </authorList>
    </citation>
    <scope>NUCLEOTIDE SEQUENCE [LARGE SCALE GENOMIC DNA]</scope>
    <source>
        <strain evidence="2">PB4641</strain>
    </source>
</reference>
<dbReference type="FunCoup" id="E3N9C1">
    <property type="interactions" value="445"/>
</dbReference>
<keyword evidence="1" id="KW-0812">Transmembrane</keyword>
<dbReference type="AlphaFoldDB" id="E3N9C1"/>
<organism evidence="3">
    <name type="scientific">Caenorhabditis remanei</name>
    <name type="common">Caenorhabditis vulgaris</name>
    <dbReference type="NCBI Taxonomy" id="31234"/>
    <lineage>
        <taxon>Eukaryota</taxon>
        <taxon>Metazoa</taxon>
        <taxon>Ecdysozoa</taxon>
        <taxon>Nematoda</taxon>
        <taxon>Chromadorea</taxon>
        <taxon>Rhabditida</taxon>
        <taxon>Rhabditina</taxon>
        <taxon>Rhabditomorpha</taxon>
        <taxon>Rhabditoidea</taxon>
        <taxon>Rhabditidae</taxon>
        <taxon>Peloderinae</taxon>
        <taxon>Caenorhabditis</taxon>
    </lineage>
</organism>
<keyword evidence="3" id="KW-1185">Reference proteome</keyword>
<protein>
    <submittedName>
        <fullName evidence="2">Uncharacterized protein</fullName>
    </submittedName>
</protein>
<dbReference type="EMBL" id="DS268564">
    <property type="protein sequence ID" value="EFO90217.1"/>
    <property type="molecule type" value="Genomic_DNA"/>
</dbReference>
<evidence type="ECO:0000256" key="1">
    <source>
        <dbReference type="SAM" id="Phobius"/>
    </source>
</evidence>
<keyword evidence="1" id="KW-1133">Transmembrane helix</keyword>
<dbReference type="OrthoDB" id="5836429at2759"/>
<accession>E3N9C1</accession>
<dbReference type="OMA" id="WFRLNIY"/>
<dbReference type="eggNOG" id="ENOG502RP1W">
    <property type="taxonomic scope" value="Eukaryota"/>
</dbReference>
<evidence type="ECO:0000313" key="3">
    <source>
        <dbReference type="Proteomes" id="UP000008281"/>
    </source>
</evidence>
<proteinExistence type="predicted"/>
<gene>
    <name evidence="2" type="ORF">CRE_23715</name>
</gene>
<dbReference type="HOGENOM" id="CLU_2005952_0_0_1"/>
<sequence>MNVSTEIYHYNSWRNDEEKETERLVTVIFILAIFSIFILTIAGAILIGFLKPQWFRLNIYQDQLPQMTDCSCLNICLPCQSCSFRRLLNGCFPRLVSRLYLSVTSNSFQFQNLKQRFNCITTCCTRQGPDKLNLVCCVV</sequence>
<dbReference type="STRING" id="31234.E3N9C1"/>
<keyword evidence="1" id="KW-0472">Membrane</keyword>
<feature type="transmembrane region" description="Helical" evidence="1">
    <location>
        <begin position="24"/>
        <end position="50"/>
    </location>
</feature>
<dbReference type="Proteomes" id="UP000008281">
    <property type="component" value="Unassembled WGS sequence"/>
</dbReference>
<dbReference type="InParanoid" id="E3N9C1"/>
<name>E3N9C1_CAERE</name>